<gene>
    <name evidence="3" type="ORF">F5544_42950</name>
</gene>
<proteinExistence type="predicted"/>
<dbReference type="KEGG" id="nah:F5544_42950"/>
<organism evidence="3 4">
    <name type="scientific">Nocardia arthritidis</name>
    <dbReference type="NCBI Taxonomy" id="228602"/>
    <lineage>
        <taxon>Bacteria</taxon>
        <taxon>Bacillati</taxon>
        <taxon>Actinomycetota</taxon>
        <taxon>Actinomycetes</taxon>
        <taxon>Mycobacteriales</taxon>
        <taxon>Nocardiaceae</taxon>
        <taxon>Nocardia</taxon>
    </lineage>
</organism>
<name>A0A6G9YT56_9NOCA</name>
<protein>
    <recommendedName>
        <fullName evidence="2">DUF8020 domain-containing protein</fullName>
    </recommendedName>
</protein>
<evidence type="ECO:0000313" key="3">
    <source>
        <dbReference type="EMBL" id="QIS16398.1"/>
    </source>
</evidence>
<dbReference type="RefSeq" id="WP_167478489.1">
    <property type="nucleotide sequence ID" value="NZ_CP046172.1"/>
</dbReference>
<feature type="domain" description="DUF8020" evidence="2">
    <location>
        <begin position="36"/>
        <end position="117"/>
    </location>
</feature>
<feature type="chain" id="PRO_5026348908" description="DUF8020 domain-containing protein" evidence="1">
    <location>
        <begin position="27"/>
        <end position="231"/>
    </location>
</feature>
<feature type="signal peptide" evidence="1">
    <location>
        <begin position="1"/>
        <end position="26"/>
    </location>
</feature>
<evidence type="ECO:0000256" key="1">
    <source>
        <dbReference type="SAM" id="SignalP"/>
    </source>
</evidence>
<evidence type="ECO:0000259" key="2">
    <source>
        <dbReference type="Pfam" id="PF26059"/>
    </source>
</evidence>
<dbReference type="Proteomes" id="UP000503540">
    <property type="component" value="Chromosome"/>
</dbReference>
<accession>A0A6G9YT56</accession>
<keyword evidence="1" id="KW-0732">Signal</keyword>
<dbReference type="AlphaFoldDB" id="A0A6G9YT56"/>
<dbReference type="InterPro" id="IPR058333">
    <property type="entry name" value="DUF8020"/>
</dbReference>
<keyword evidence="4" id="KW-1185">Reference proteome</keyword>
<dbReference type="EMBL" id="CP046172">
    <property type="protein sequence ID" value="QIS16398.1"/>
    <property type="molecule type" value="Genomic_DNA"/>
</dbReference>
<sequence length="231" mass="23108">MKLRSTTAAAVLAIGAMTIGLGSAYAEPAAPAADPGVNYSVKLVDKTVVATLKGGTFSLTEQDGATPESPKTQIANVKDAKGATLVSFPLDYKITGTDVPVKAVAKNDGAVLEITPEKPANLQIVNQPLQVKEIASPVENQRAQNEFASKFGIATAVGGFVGTAVGAIIGCVVTFIAGCIPGLLTGAGVGGILGTIAAGGPTLVAAGIELLNTLQAPDGTTQWADKPAGQN</sequence>
<evidence type="ECO:0000313" key="4">
    <source>
        <dbReference type="Proteomes" id="UP000503540"/>
    </source>
</evidence>
<dbReference type="Pfam" id="PF26059">
    <property type="entry name" value="DUF8020"/>
    <property type="match status" value="1"/>
</dbReference>
<reference evidence="3 4" key="1">
    <citation type="journal article" date="2019" name="ACS Chem. Biol.">
        <title>Identification and Mobilization of a Cryptic Antibiotic Biosynthesis Gene Locus from a Human-Pathogenic Nocardia Isolate.</title>
        <authorList>
            <person name="Herisse M."/>
            <person name="Ishida K."/>
            <person name="Porter J.L."/>
            <person name="Howden B."/>
            <person name="Hertweck C."/>
            <person name="Stinear T.P."/>
            <person name="Pidot S.J."/>
        </authorList>
    </citation>
    <scope>NUCLEOTIDE SEQUENCE [LARGE SCALE GENOMIC DNA]</scope>
    <source>
        <strain evidence="3 4">AUSMDU00012717</strain>
    </source>
</reference>